<dbReference type="InterPro" id="IPR013783">
    <property type="entry name" value="Ig-like_fold"/>
</dbReference>
<feature type="compositionally biased region" description="Low complexity" evidence="2">
    <location>
        <begin position="736"/>
        <end position="746"/>
    </location>
</feature>
<dbReference type="SUPFAM" id="SSF103647">
    <property type="entry name" value="TSP type-3 repeat"/>
    <property type="match status" value="5"/>
</dbReference>
<evidence type="ECO:0000256" key="2">
    <source>
        <dbReference type="SAM" id="MobiDB-lite"/>
    </source>
</evidence>
<accession>E6LX12</accession>
<protein>
    <submittedName>
        <fullName evidence="4">LPXTG-motif cell wall anchor domain protein</fullName>
    </submittedName>
</protein>
<gene>
    <name evidence="4" type="ORF">HMPREF0388_0285</name>
</gene>
<feature type="region of interest" description="Disordered" evidence="2">
    <location>
        <begin position="1289"/>
        <end position="1328"/>
    </location>
</feature>
<feature type="compositionally biased region" description="Basic and acidic residues" evidence="2">
    <location>
        <begin position="637"/>
        <end position="652"/>
    </location>
</feature>
<feature type="transmembrane region" description="Helical" evidence="3">
    <location>
        <begin position="1920"/>
        <end position="1942"/>
    </location>
</feature>
<feature type="region of interest" description="Disordered" evidence="2">
    <location>
        <begin position="1699"/>
        <end position="1737"/>
    </location>
</feature>
<evidence type="ECO:0000256" key="1">
    <source>
        <dbReference type="ARBA" id="ARBA00022729"/>
    </source>
</evidence>
<feature type="compositionally biased region" description="Basic and acidic residues" evidence="2">
    <location>
        <begin position="1707"/>
        <end position="1725"/>
    </location>
</feature>
<sequence>MGRSATRSVTRGVTQTKKGISVFSAVALGLGAVVALNMAAQADYAKPGTTVATAINADAIEGNGPWPLKSWGGIEGTSSTTDSVGGARVSGYAVIMDKSTNAVNNGGNTAVPAGTKIYMRWQDTDGQVSPIYYATTHNKYSNAANGAYAFSVPKWTDSAGKDHVLLPGAAHRPKIKVWFEPFNDPITGEQVVMVRDASAGPSGNPRVMGDYDKKIRVTGAGAQYVDLQYFSNVTLFGYQMPAKYMIAPLERQTVSHTTYENRGQSTDYIQGRVWLEMQGSPVGSGPSYDGNDTLAVGYKVVFSVLTPECAIKAQQSVKEAGSDNIARVKAAKELVTANPSCIQETTTATVDKDGYYVAQFSKDTFKKKKVVVDGKTYSLNDAQLNFVYGYVTDPQGSVMPAYSAFTDNAWNAPNEYSAASPAASPAFIGTHWYNTHFAVTPYYNVGINLDKYVANKVGETVTAFATGKSVHPGGSKVVWTDPAGKVVKTCDGVEPGSGSCAMQVPADAVDGTAYTASLYLGDTLMAMDSFEFVEPEKVAPSFTAEAPEIKGVINELIEEKVVPLNNPDGLKVSCAAKGLAKGLQIFYNADKGGCVISGVPEELKDVDSTYTVSATWLDKAGKDTTVTAEGKINITKPGDDDKDGVNNHDDKCPNTPKDATVDADGCAIAPTINDPQGKGFAVTGIKGQPITPVIIPVNNTGNLTITSCEADTYTGGDTLPPKTEKTSEPAGAGKKPAGSTASSEPAESGEESSAETTQSAPEPAPAVEPVTPASGQGVGVFAEPKESTVAGLPKGLKVEWDQKQSACVISGTTDVALDTPINASVYVKYNADKRADATLSTSEEELKVDGTVFIHDPGLDDDDNDGALNKDDSCANTPEDTAVDEKGCAKAPVVTKVPLIEGTVNQEITPITVPVANDGNNEIVSCEATGLVAGLTIAWDKTAKACVISGTPTEPTAGTDPVEVNVSLKYKSPDNEPSKSKDSASTSGQQIVKYGDADGDGTPDNVDKCTGTPAKAKVNPATGCTVAPEVGSFPNIVGTVGEEIVPVKVPVANPGQATDLVCHATGLAAGLKINYVASENACVISGTPTAKATGKVEVTVTYNPVDDGTNDNKVTDPVKGEIAIVPPQPGDEDGDGVTDDIDKCPGTPKGTLVYPADSTDPNKQPGCEVIPDPITPTEPPAPKDSDNDGVNDDNDACPNTPAGTKVDAKGCAVAPTVGTIPAISGETGQTIKPVVIPVDNPNHTRFDCSATGLAQGLSIAVSADGKSCEITGTPTDPISGKVTVTVTYQPVDNGSTGSDSQDGDINITKPAPSDDDGDGYNNDEDKCAGTPAGATVDKKGCSVAPVLSGVADITGEVGKPISDVTVTVENPGQAVLNNCKAKGLPAGLGVAWNAAHTACVITGTPTEKIDGKYTVGVVYNPVDDGKKGDVYASVGAKVIISDKDGDNDGIPNSKDKCANTPAKAKVDADGCTVKPRVDSVPNVTGEINKPIQDVVVPINNEGQSKILECKAAGLPNGLKIALNADHTACVISGTPTAEASNKVTVEVVYDPVDDGSDITGTVKGEGEVSIIDSDKDKDGVDDSVDQCRNTPAGVKVDKQTGCSVAPRLGETPAITGKVGEPITEITVSVANEGKAALGQCQATGLPKGVTVKWNDVKNKTACVISGTPKAEAGGEYAVTVTYNAVDDGKKEYKQAPAAKNTINIAKPEPKDSDGDGIKDDVDKCPKTPGGTKVDQDGCSVKPSIPSELPEIKGQVNQEIDPVVIKVTNDGGAEIQSCKAQGLPKGLTIAYDPMKKACVVSGTPAEPTEKSDYTVTVTYDPQDDGKDEPATVEGKGSATIAPAPRPGGFIGSIGYIEPGDRLPDPDSPVVAGVTETPKAGAGVAEPGKPPVAGVQEEAPRTIAPLTVTSQPRLPQALARTGVIAIPIILGAALVMVAGGLLFVRQSRREEKKH</sequence>
<organism evidence="4 5">
    <name type="scientific">Mobiluncus curtisii ATCC 51333</name>
    <dbReference type="NCBI Taxonomy" id="887326"/>
    <lineage>
        <taxon>Bacteria</taxon>
        <taxon>Bacillati</taxon>
        <taxon>Actinomycetota</taxon>
        <taxon>Actinomycetes</taxon>
        <taxon>Actinomycetales</taxon>
        <taxon>Actinomycetaceae</taxon>
        <taxon>Mobiluncus</taxon>
    </lineage>
</organism>
<comment type="caution">
    <text evidence="4">The sequence shown here is derived from an EMBL/GenBank/DDBJ whole genome shotgun (WGS) entry which is preliminary data.</text>
</comment>
<dbReference type="EMBL" id="AEPY01000003">
    <property type="protein sequence ID" value="EFU80566.1"/>
    <property type="molecule type" value="Genomic_DNA"/>
</dbReference>
<evidence type="ECO:0000256" key="3">
    <source>
        <dbReference type="SAM" id="Phobius"/>
    </source>
</evidence>
<feature type="compositionally biased region" description="Acidic residues" evidence="2">
    <location>
        <begin position="1313"/>
        <end position="1322"/>
    </location>
</feature>
<feature type="compositionally biased region" description="Basic and acidic residues" evidence="2">
    <location>
        <begin position="971"/>
        <end position="982"/>
    </location>
</feature>
<evidence type="ECO:0000313" key="4">
    <source>
        <dbReference type="EMBL" id="EFU80566.1"/>
    </source>
</evidence>
<feature type="compositionally biased region" description="Polar residues" evidence="2">
    <location>
        <begin position="1289"/>
        <end position="1300"/>
    </location>
</feature>
<feature type="region of interest" description="Disordered" evidence="2">
    <location>
        <begin position="1146"/>
        <end position="1202"/>
    </location>
</feature>
<keyword evidence="3" id="KW-0812">Transmembrane</keyword>
<feature type="region of interest" description="Disordered" evidence="2">
    <location>
        <begin position="969"/>
        <end position="1005"/>
    </location>
</feature>
<feature type="region of interest" description="Disordered" evidence="2">
    <location>
        <begin position="1819"/>
        <end position="1842"/>
    </location>
</feature>
<dbReference type="GO" id="GO:0005975">
    <property type="term" value="P:carbohydrate metabolic process"/>
    <property type="evidence" value="ECO:0007669"/>
    <property type="project" value="UniProtKB-ARBA"/>
</dbReference>
<keyword evidence="3" id="KW-1133">Transmembrane helix</keyword>
<proteinExistence type="predicted"/>
<dbReference type="Gene3D" id="2.60.40.10">
    <property type="entry name" value="Immunoglobulins"/>
    <property type="match status" value="6"/>
</dbReference>
<feature type="transmembrane region" description="Helical" evidence="3">
    <location>
        <begin position="20"/>
        <end position="40"/>
    </location>
</feature>
<keyword evidence="3" id="KW-0472">Membrane</keyword>
<evidence type="ECO:0000313" key="5">
    <source>
        <dbReference type="Proteomes" id="UP000005573"/>
    </source>
</evidence>
<dbReference type="InterPro" id="IPR003367">
    <property type="entry name" value="Thrombospondin_3-like_rpt"/>
</dbReference>
<feature type="region of interest" description="Disordered" evidence="2">
    <location>
        <begin position="713"/>
        <end position="779"/>
    </location>
</feature>
<feature type="region of interest" description="Disordered" evidence="2">
    <location>
        <begin position="635"/>
        <end position="657"/>
    </location>
</feature>
<reference evidence="4 5" key="1">
    <citation type="submission" date="2010-12" db="EMBL/GenBank/DDBJ databases">
        <authorList>
            <person name="Muzny D."/>
            <person name="Qin X."/>
            <person name="Deng J."/>
            <person name="Jiang H."/>
            <person name="Liu Y."/>
            <person name="Qu J."/>
            <person name="Song X.-Z."/>
            <person name="Zhang L."/>
            <person name="Thornton R."/>
            <person name="Coyle M."/>
            <person name="Francisco L."/>
            <person name="Jackson L."/>
            <person name="Javaid M."/>
            <person name="Korchina V."/>
            <person name="Kovar C."/>
            <person name="Mata R."/>
            <person name="Mathew T."/>
            <person name="Ngo R."/>
            <person name="Nguyen L."/>
            <person name="Nguyen N."/>
            <person name="Okwuonu G."/>
            <person name="Ongeri F."/>
            <person name="Pham C."/>
            <person name="Simmons D."/>
            <person name="Wilczek-Boney K."/>
            <person name="Hale W."/>
            <person name="Jakkamsetti A."/>
            <person name="Pham P."/>
            <person name="Ruth R."/>
            <person name="San Lucas F."/>
            <person name="Warren J."/>
            <person name="Zhang J."/>
            <person name="Zhao Z."/>
            <person name="Zhou C."/>
            <person name="Zhu D."/>
            <person name="Lee S."/>
            <person name="Bess C."/>
            <person name="Blankenburg K."/>
            <person name="Forbes L."/>
            <person name="Fu Q."/>
            <person name="Gubbala S."/>
            <person name="Hirani K."/>
            <person name="Jayaseelan J.C."/>
            <person name="Lara F."/>
            <person name="Munidasa M."/>
            <person name="Palculict T."/>
            <person name="Patil S."/>
            <person name="Pu L.-L."/>
            <person name="Saada N."/>
            <person name="Tang L."/>
            <person name="Weissenberger G."/>
            <person name="Zhu Y."/>
            <person name="Hemphill L."/>
            <person name="Shang Y."/>
            <person name="Youmans B."/>
            <person name="Ayvaz T."/>
            <person name="Ross M."/>
            <person name="Santibanez J."/>
            <person name="Aqrawi P."/>
            <person name="Gross S."/>
            <person name="Joshi V."/>
            <person name="Fowler G."/>
            <person name="Nazareth L."/>
            <person name="Reid J."/>
            <person name="Worley K."/>
            <person name="Petrosino J."/>
            <person name="Highlander S."/>
            <person name="Gibbs R."/>
        </authorList>
    </citation>
    <scope>NUCLEOTIDE SEQUENCE [LARGE SCALE GENOMIC DNA]</scope>
    <source>
        <strain evidence="4 5">ATCC 51333</strain>
    </source>
</reference>
<dbReference type="InterPro" id="IPR028974">
    <property type="entry name" value="TSP_type-3_rpt"/>
</dbReference>
<dbReference type="GO" id="GO:0007155">
    <property type="term" value="P:cell adhesion"/>
    <property type="evidence" value="ECO:0007669"/>
    <property type="project" value="InterPro"/>
</dbReference>
<dbReference type="HOGENOM" id="CLU_234749_0_0_11"/>
<feature type="compositionally biased region" description="Low complexity" evidence="2">
    <location>
        <begin position="754"/>
        <end position="773"/>
    </location>
</feature>
<keyword evidence="1" id="KW-0732">Signal</keyword>
<dbReference type="Proteomes" id="UP000005573">
    <property type="component" value="Unassembled WGS sequence"/>
</dbReference>
<dbReference type="Pfam" id="PF02412">
    <property type="entry name" value="TSP_3"/>
    <property type="match status" value="5"/>
</dbReference>
<dbReference type="Gene3D" id="4.10.1080.10">
    <property type="entry name" value="TSP type-3 repeat"/>
    <property type="match status" value="1"/>
</dbReference>
<dbReference type="GO" id="GO:0005509">
    <property type="term" value="F:calcium ion binding"/>
    <property type="evidence" value="ECO:0007669"/>
    <property type="project" value="InterPro"/>
</dbReference>
<name>E6LX12_9ACTO</name>